<keyword evidence="3" id="KW-0732">Signal</keyword>
<gene>
    <name evidence="4" type="ORF">ATK78_0088</name>
</gene>
<keyword evidence="1" id="KW-0175">Coiled coil</keyword>
<feature type="compositionally biased region" description="Polar residues" evidence="2">
    <location>
        <begin position="233"/>
        <end position="252"/>
    </location>
</feature>
<evidence type="ECO:0000313" key="4">
    <source>
        <dbReference type="EMBL" id="TDQ10978.1"/>
    </source>
</evidence>
<dbReference type="Proteomes" id="UP000295620">
    <property type="component" value="Unassembled WGS sequence"/>
</dbReference>
<protein>
    <recommendedName>
        <fullName evidence="6">Vitellogenin II</fullName>
    </recommendedName>
</protein>
<dbReference type="RefSeq" id="WP_133574096.1">
    <property type="nucleotide sequence ID" value="NZ_SNYC01000003.1"/>
</dbReference>
<feature type="signal peptide" evidence="3">
    <location>
        <begin position="1"/>
        <end position="23"/>
    </location>
</feature>
<feature type="region of interest" description="Disordered" evidence="2">
    <location>
        <begin position="218"/>
        <end position="351"/>
    </location>
</feature>
<keyword evidence="5" id="KW-1185">Reference proteome</keyword>
<evidence type="ECO:0008006" key="6">
    <source>
        <dbReference type="Google" id="ProtNLM"/>
    </source>
</evidence>
<proteinExistence type="predicted"/>
<evidence type="ECO:0000313" key="5">
    <source>
        <dbReference type="Proteomes" id="UP000295620"/>
    </source>
</evidence>
<sequence length="351" mass="38709">MKTNHLFTSVLALATIVVTSCSAPRVAQQNVGDDDVYNSNAQAKVYTPAPARNSNVITDVSQLSKSQIEELKRQDLLAQREEAKAKYENENYEESYYGTSDPYYDMDYSSRINRFYYSSSWRGYYDPYFYNNWYSPFSVGIGFSPYYGGGWNSSFNMGWGYLNSPYWGVNNWGWNNWGWNNYYGGGFYNNYYGGGYYGGIGYGGGGIYGGGYYTGRTTSTPNPRPYVGRDNGVGSNRTPRPSGTRSDVNGNPISGLADRADRYNGSVNNGRPARGTSNTQDGRTQTQSRPVRTTENNSPTRATERPTYTPPTRTSERPTYTPPTRTESSGSSSSGSSSGGGGARPTRGGRG</sequence>
<evidence type="ECO:0000256" key="3">
    <source>
        <dbReference type="SAM" id="SignalP"/>
    </source>
</evidence>
<feature type="coiled-coil region" evidence="1">
    <location>
        <begin position="66"/>
        <end position="93"/>
    </location>
</feature>
<feature type="compositionally biased region" description="Low complexity" evidence="2">
    <location>
        <begin position="299"/>
        <end position="336"/>
    </location>
</feature>
<name>A0A4R6T092_9SPHI</name>
<comment type="caution">
    <text evidence="4">The sequence shown here is derived from an EMBL/GenBank/DDBJ whole genome shotgun (WGS) entry which is preliminary data.</text>
</comment>
<dbReference type="PROSITE" id="PS51257">
    <property type="entry name" value="PROKAR_LIPOPROTEIN"/>
    <property type="match status" value="1"/>
</dbReference>
<organism evidence="4 5">
    <name type="scientific">Pedobacter metabolipauper</name>
    <dbReference type="NCBI Taxonomy" id="425513"/>
    <lineage>
        <taxon>Bacteria</taxon>
        <taxon>Pseudomonadati</taxon>
        <taxon>Bacteroidota</taxon>
        <taxon>Sphingobacteriia</taxon>
        <taxon>Sphingobacteriales</taxon>
        <taxon>Sphingobacteriaceae</taxon>
        <taxon>Pedobacter</taxon>
    </lineage>
</organism>
<feature type="compositionally biased region" description="Polar residues" evidence="2">
    <location>
        <begin position="265"/>
        <end position="298"/>
    </location>
</feature>
<evidence type="ECO:0000256" key="1">
    <source>
        <dbReference type="SAM" id="Coils"/>
    </source>
</evidence>
<dbReference type="OrthoDB" id="800068at2"/>
<evidence type="ECO:0000256" key="2">
    <source>
        <dbReference type="SAM" id="MobiDB-lite"/>
    </source>
</evidence>
<dbReference type="AlphaFoldDB" id="A0A4R6T092"/>
<dbReference type="EMBL" id="SNYC01000003">
    <property type="protein sequence ID" value="TDQ10978.1"/>
    <property type="molecule type" value="Genomic_DNA"/>
</dbReference>
<feature type="chain" id="PRO_5020958235" description="Vitellogenin II" evidence="3">
    <location>
        <begin position="24"/>
        <end position="351"/>
    </location>
</feature>
<accession>A0A4R6T092</accession>
<reference evidence="4 5" key="1">
    <citation type="submission" date="2019-03" db="EMBL/GenBank/DDBJ databases">
        <title>Genomic Encyclopedia of Archaeal and Bacterial Type Strains, Phase II (KMG-II): from individual species to whole genera.</title>
        <authorList>
            <person name="Goeker M."/>
        </authorList>
    </citation>
    <scope>NUCLEOTIDE SEQUENCE [LARGE SCALE GENOMIC DNA]</scope>
    <source>
        <strain evidence="4 5">DSM 19035</strain>
    </source>
</reference>